<keyword evidence="4" id="KW-0648">Protein biosynthesis</keyword>
<dbReference type="Proteomes" id="UP000238823">
    <property type="component" value="Unassembled WGS sequence"/>
</dbReference>
<evidence type="ECO:0000259" key="8">
    <source>
        <dbReference type="PROSITE" id="PS51722"/>
    </source>
</evidence>
<dbReference type="InterPro" id="IPR005517">
    <property type="entry name" value="Transl_elong_EFG/EF2_IV"/>
</dbReference>
<comment type="function">
    <text evidence="6">Catalyzes the GTP-dependent ribosomal translocation step during translation elongation. During this step, the ribosome changes from the pre-translocational (PRE) to the post-translocational (POST) state as the newly formed A-site-bound peptidyl-tRNA and P-site-bound deacylated tRNA move to the P and E sites, respectively. Catalyzes the coordinated movement of the two tRNA molecules, the mRNA and conformational changes in the ribosome.</text>
</comment>
<dbReference type="NCBIfam" id="TIGR00231">
    <property type="entry name" value="small_GTP"/>
    <property type="match status" value="1"/>
</dbReference>
<dbReference type="SUPFAM" id="SSF50447">
    <property type="entry name" value="Translation proteins"/>
    <property type="match status" value="1"/>
</dbReference>
<dbReference type="PRINTS" id="PR00315">
    <property type="entry name" value="ELONGATNFCT"/>
</dbReference>
<dbReference type="Gene3D" id="3.30.70.240">
    <property type="match status" value="1"/>
</dbReference>
<evidence type="ECO:0000313" key="9">
    <source>
        <dbReference type="EMBL" id="PRP95062.1"/>
    </source>
</evidence>
<dbReference type="CDD" id="cd01680">
    <property type="entry name" value="EFG_like_IV"/>
    <property type="match status" value="1"/>
</dbReference>
<proteinExistence type="inferred from homology"/>
<keyword evidence="5" id="KW-0342">GTP-binding</keyword>
<feature type="domain" description="Tr-type G" evidence="8">
    <location>
        <begin position="19"/>
        <end position="320"/>
    </location>
</feature>
<dbReference type="FunFam" id="3.30.70.870:FF:000002">
    <property type="entry name" value="Translation elongation factor 2"/>
    <property type="match status" value="1"/>
</dbReference>
<dbReference type="GO" id="GO:0003746">
    <property type="term" value="F:translation elongation factor activity"/>
    <property type="evidence" value="ECO:0007669"/>
    <property type="project" value="UniProtKB-UniRule"/>
</dbReference>
<dbReference type="EMBL" id="PVNL01000138">
    <property type="protein sequence ID" value="PRP95062.1"/>
    <property type="molecule type" value="Genomic_DNA"/>
</dbReference>
<dbReference type="Gene3D" id="3.30.230.10">
    <property type="match status" value="1"/>
</dbReference>
<dbReference type="GO" id="GO:0003924">
    <property type="term" value="F:GTPase activity"/>
    <property type="evidence" value="ECO:0007669"/>
    <property type="project" value="InterPro"/>
</dbReference>
<dbReference type="FunFam" id="3.40.50.300:FF:000029">
    <property type="entry name" value="Elongation factor G"/>
    <property type="match status" value="1"/>
</dbReference>
<dbReference type="InterPro" id="IPR035647">
    <property type="entry name" value="EFG_III/V"/>
</dbReference>
<evidence type="ECO:0000313" key="10">
    <source>
        <dbReference type="Proteomes" id="UP000238823"/>
    </source>
</evidence>
<dbReference type="Gene3D" id="2.40.30.10">
    <property type="entry name" value="Translation factors"/>
    <property type="match status" value="1"/>
</dbReference>
<dbReference type="NCBIfam" id="TIGR00484">
    <property type="entry name" value="EF-G"/>
    <property type="match status" value="1"/>
</dbReference>
<keyword evidence="2" id="KW-0547">Nucleotide-binding</keyword>
<dbReference type="RefSeq" id="WP_106094153.1">
    <property type="nucleotide sequence ID" value="NZ_PVNL01000138.1"/>
</dbReference>
<dbReference type="CDD" id="cd03713">
    <property type="entry name" value="EFG_mtEFG_C"/>
    <property type="match status" value="1"/>
</dbReference>
<evidence type="ECO:0000256" key="5">
    <source>
        <dbReference type="ARBA" id="ARBA00023134"/>
    </source>
</evidence>
<dbReference type="CDD" id="cd16262">
    <property type="entry name" value="EFG_III"/>
    <property type="match status" value="1"/>
</dbReference>
<dbReference type="SUPFAM" id="SSF52540">
    <property type="entry name" value="P-loop containing nucleoside triphosphate hydrolases"/>
    <property type="match status" value="1"/>
</dbReference>
<reference evidence="9 10" key="1">
    <citation type="submission" date="2018-03" db="EMBL/GenBank/DDBJ databases">
        <title>Draft Genome Sequences of the Obligatory Marine Myxobacteria Enhygromyxa salina SWB007.</title>
        <authorList>
            <person name="Poehlein A."/>
            <person name="Moghaddam J.A."/>
            <person name="Harms H."/>
            <person name="Alanjari M."/>
            <person name="Koenig G.M."/>
            <person name="Daniel R."/>
            <person name="Schaeberle T.F."/>
        </authorList>
    </citation>
    <scope>NUCLEOTIDE SEQUENCE [LARGE SCALE GENOMIC DNA]</scope>
    <source>
        <strain evidence="9 10">SWB007</strain>
    </source>
</reference>
<dbReference type="AlphaFoldDB" id="A0A2S9XQC1"/>
<dbReference type="InterPro" id="IPR020568">
    <property type="entry name" value="Ribosomal_Su5_D2-typ_SF"/>
</dbReference>
<organism evidence="9 10">
    <name type="scientific">Enhygromyxa salina</name>
    <dbReference type="NCBI Taxonomy" id="215803"/>
    <lineage>
        <taxon>Bacteria</taxon>
        <taxon>Pseudomonadati</taxon>
        <taxon>Myxococcota</taxon>
        <taxon>Polyangia</taxon>
        <taxon>Nannocystales</taxon>
        <taxon>Nannocystaceae</taxon>
        <taxon>Enhygromyxa</taxon>
    </lineage>
</organism>
<dbReference type="Pfam" id="PF00009">
    <property type="entry name" value="GTP_EFTU"/>
    <property type="match status" value="1"/>
</dbReference>
<dbReference type="CDD" id="cd01886">
    <property type="entry name" value="EF-G"/>
    <property type="match status" value="1"/>
</dbReference>
<dbReference type="InterPro" id="IPR005225">
    <property type="entry name" value="Small_GTP-bd"/>
</dbReference>
<dbReference type="SUPFAM" id="SSF54980">
    <property type="entry name" value="EF-G C-terminal domain-like"/>
    <property type="match status" value="2"/>
</dbReference>
<dbReference type="GO" id="GO:0005525">
    <property type="term" value="F:GTP binding"/>
    <property type="evidence" value="ECO:0007669"/>
    <property type="project" value="UniProtKB-UniRule"/>
</dbReference>
<dbReference type="CDD" id="cd04088">
    <property type="entry name" value="EFG_mtEFG_II"/>
    <property type="match status" value="1"/>
</dbReference>
<dbReference type="Pfam" id="PF03764">
    <property type="entry name" value="EFG_IV"/>
    <property type="match status" value="1"/>
</dbReference>
<dbReference type="InterPro" id="IPR041095">
    <property type="entry name" value="EFG_II"/>
</dbReference>
<dbReference type="InterPro" id="IPR004540">
    <property type="entry name" value="Transl_elong_EFG/EF2"/>
</dbReference>
<evidence type="ECO:0000256" key="2">
    <source>
        <dbReference type="ARBA" id="ARBA00022741"/>
    </source>
</evidence>
<sequence length="739" mass="80291">MAAQTPALADSADLAAGIGMTRNIGIMAHIDAGKTTTTERVLFYTGSSHYIGEVHDGAAHTDFDAEEQRRGITIYSVATTCFWKPGEPEAHTAESGAHRINLIDTPGHVDFTIEVERSLRVLDGAIAVFDAVAGVEAQSETVWRQAERYGVPRICFVNKLDRVGATLGRTVEMMGERLGAHPIVVMLPVGFEGEFEAVVDLVTMELVSWPQAEDEQDKGRTFERTPLSADHEIYTQAAAARETMLEALAEVDDQLMEVFLSDAVDSLRELSPQSIADIRAGLRRATLSLRGFPVLCGSALKNRGIQPLLDAVVHYLPSPLDMPPVEAVLTTGSKAGELVTRKPDPTEPLLALAFKVVQDSHRGPVVMFRVYSGVLRVKDQILNVARDKKERINKLLLVRANKTEEIEQIGPGNIAAAVGLRFTVTGDTLILSKDKQLVVLPGMQIPDPVIFRSVEAKSAGDQKDLDQALARIQLEDPSFTVYEDPDSGQMLMAGQGELHLEVIVNKLERDYRVKARVGKPQVAYRETIGGPAQVEFEYDREVGNKRAYAKLTVELEPRERGAGNSVENALPATEETLKLPKELLAAALEGIGDSLSRGPLLGYPVVDVRARLLAVTYIEGDSSVASFRAAATMGTNKAIETAGARLLEPLMSVEVVGPEEFIGNVHTDLNTRRGRVLGLGPRGNAQVVQANVPLAEMVGYATSLRSVTQGRASHSMQFAAYSEVPVDLQQQIITKVRGY</sequence>
<evidence type="ECO:0000256" key="1">
    <source>
        <dbReference type="ARBA" id="ARBA00005870"/>
    </source>
</evidence>
<comment type="caution">
    <text evidence="9">The sequence shown here is derived from an EMBL/GenBank/DDBJ whole genome shotgun (WGS) entry which is preliminary data.</text>
</comment>
<dbReference type="PROSITE" id="PS51722">
    <property type="entry name" value="G_TR_2"/>
    <property type="match status" value="1"/>
</dbReference>
<dbReference type="Gene3D" id="3.40.50.300">
    <property type="entry name" value="P-loop containing nucleotide triphosphate hydrolases"/>
    <property type="match status" value="1"/>
</dbReference>
<evidence type="ECO:0000256" key="4">
    <source>
        <dbReference type="ARBA" id="ARBA00022917"/>
    </source>
</evidence>
<dbReference type="InterPro" id="IPR035649">
    <property type="entry name" value="EFG_V"/>
</dbReference>
<dbReference type="InterPro" id="IPR000795">
    <property type="entry name" value="T_Tr_GTP-bd_dom"/>
</dbReference>
<dbReference type="InterPro" id="IPR053905">
    <property type="entry name" value="EF-G-like_DII"/>
</dbReference>
<evidence type="ECO:0000256" key="6">
    <source>
        <dbReference type="ARBA" id="ARBA00024731"/>
    </source>
</evidence>
<evidence type="ECO:0000256" key="3">
    <source>
        <dbReference type="ARBA" id="ARBA00022768"/>
    </source>
</evidence>
<dbReference type="InterPro" id="IPR027417">
    <property type="entry name" value="P-loop_NTPase"/>
</dbReference>
<name>A0A2S9XQC1_9BACT</name>
<dbReference type="Gene3D" id="3.30.70.870">
    <property type="entry name" value="Elongation Factor G (Translational Gtpase), domain 3"/>
    <property type="match status" value="1"/>
</dbReference>
<dbReference type="InterPro" id="IPR014721">
    <property type="entry name" value="Ribsml_uS5_D2-typ_fold_subgr"/>
</dbReference>
<protein>
    <recommendedName>
        <fullName evidence="7">Elongation factor G</fullName>
    </recommendedName>
</protein>
<dbReference type="Pfam" id="PF14492">
    <property type="entry name" value="EFG_III"/>
    <property type="match status" value="1"/>
</dbReference>
<dbReference type="FunFam" id="3.30.70.240:FF:000001">
    <property type="entry name" value="Elongation factor G"/>
    <property type="match status" value="1"/>
</dbReference>
<dbReference type="OrthoDB" id="9801591at2"/>
<dbReference type="PANTHER" id="PTHR43261">
    <property type="entry name" value="TRANSLATION ELONGATION FACTOR G-RELATED"/>
    <property type="match status" value="1"/>
</dbReference>
<dbReference type="SMART" id="SM00889">
    <property type="entry name" value="EFG_IV"/>
    <property type="match status" value="1"/>
</dbReference>
<dbReference type="PANTHER" id="PTHR43261:SF1">
    <property type="entry name" value="RIBOSOME-RELEASING FACTOR 2, MITOCHONDRIAL"/>
    <property type="match status" value="1"/>
</dbReference>
<dbReference type="InterPro" id="IPR009022">
    <property type="entry name" value="EFG_III"/>
</dbReference>
<accession>A0A2S9XQC1</accession>
<dbReference type="Pfam" id="PF00679">
    <property type="entry name" value="EFG_C"/>
    <property type="match status" value="1"/>
</dbReference>
<dbReference type="Pfam" id="PF22042">
    <property type="entry name" value="EF-G_D2"/>
    <property type="match status" value="1"/>
</dbReference>
<dbReference type="InterPro" id="IPR009000">
    <property type="entry name" value="Transl_B-barrel_sf"/>
</dbReference>
<comment type="similarity">
    <text evidence="1">Belongs to the TRAFAC class translation factor GTPase superfamily. Classic translation factor GTPase family. EF-G/EF-2 subfamily.</text>
</comment>
<gene>
    <name evidence="9" type="primary">fusA_2</name>
    <name evidence="9" type="ORF">ENSA7_73710</name>
</gene>
<keyword evidence="3 9" id="KW-0251">Elongation factor</keyword>
<dbReference type="SMART" id="SM00838">
    <property type="entry name" value="EFG_C"/>
    <property type="match status" value="1"/>
</dbReference>
<evidence type="ECO:0000256" key="7">
    <source>
        <dbReference type="NCBIfam" id="TIGR00484"/>
    </source>
</evidence>
<dbReference type="SUPFAM" id="SSF54211">
    <property type="entry name" value="Ribosomal protein S5 domain 2-like"/>
    <property type="match status" value="1"/>
</dbReference>
<dbReference type="GO" id="GO:0032790">
    <property type="term" value="P:ribosome disassembly"/>
    <property type="evidence" value="ECO:0007669"/>
    <property type="project" value="TreeGrafter"/>
</dbReference>
<dbReference type="InterPro" id="IPR000640">
    <property type="entry name" value="EFG_V-like"/>
</dbReference>